<comment type="caution">
    <text evidence="6">The sequence shown here is derived from an EMBL/GenBank/DDBJ whole genome shotgun (WGS) entry which is preliminary data.</text>
</comment>
<keyword evidence="2" id="KW-0805">Transcription regulation</keyword>
<dbReference type="Proteomes" id="UP001204851">
    <property type="component" value="Unassembled WGS sequence"/>
</dbReference>
<keyword evidence="7" id="KW-1185">Reference proteome</keyword>
<accession>A0ABT1BSU2</accession>
<dbReference type="Gene3D" id="3.40.190.290">
    <property type="match status" value="1"/>
</dbReference>
<feature type="domain" description="HTH lysR-type" evidence="5">
    <location>
        <begin position="1"/>
        <end position="54"/>
    </location>
</feature>
<evidence type="ECO:0000256" key="3">
    <source>
        <dbReference type="ARBA" id="ARBA00023125"/>
    </source>
</evidence>
<dbReference type="CDD" id="cd08422">
    <property type="entry name" value="PBP2_CrgA_like"/>
    <property type="match status" value="1"/>
</dbReference>
<dbReference type="SUPFAM" id="SSF53850">
    <property type="entry name" value="Periplasmic binding protein-like II"/>
    <property type="match status" value="1"/>
</dbReference>
<dbReference type="InterPro" id="IPR058163">
    <property type="entry name" value="LysR-type_TF_proteobact-type"/>
</dbReference>
<evidence type="ECO:0000256" key="1">
    <source>
        <dbReference type="ARBA" id="ARBA00009437"/>
    </source>
</evidence>
<proteinExistence type="inferred from homology"/>
<dbReference type="RefSeq" id="WP_252772259.1">
    <property type="nucleotide sequence ID" value="NZ_JAMXMC010000020.1"/>
</dbReference>
<dbReference type="Gene3D" id="1.10.10.10">
    <property type="entry name" value="Winged helix-like DNA-binding domain superfamily/Winged helix DNA-binding domain"/>
    <property type="match status" value="1"/>
</dbReference>
<evidence type="ECO:0000313" key="7">
    <source>
        <dbReference type="Proteomes" id="UP001204851"/>
    </source>
</evidence>
<reference evidence="6 7" key="1">
    <citation type="submission" date="2022-06" db="EMBL/GenBank/DDBJ databases">
        <title>Ideonella sp. NS12-5 Genome sequencing and assembly.</title>
        <authorList>
            <person name="Jung Y."/>
        </authorList>
    </citation>
    <scope>NUCLEOTIDE SEQUENCE [LARGE SCALE GENOMIC DNA]</scope>
    <source>
        <strain evidence="6 7">NS12-5</strain>
    </source>
</reference>
<dbReference type="EMBL" id="JAMXMC010000020">
    <property type="protein sequence ID" value="MCO5979311.1"/>
    <property type="molecule type" value="Genomic_DNA"/>
</dbReference>
<organism evidence="6 7">
    <name type="scientific">Ideonella oryzae</name>
    <dbReference type="NCBI Taxonomy" id="2937441"/>
    <lineage>
        <taxon>Bacteria</taxon>
        <taxon>Pseudomonadati</taxon>
        <taxon>Pseudomonadota</taxon>
        <taxon>Betaproteobacteria</taxon>
        <taxon>Burkholderiales</taxon>
        <taxon>Sphaerotilaceae</taxon>
        <taxon>Ideonella</taxon>
    </lineage>
</organism>
<dbReference type="InterPro" id="IPR000847">
    <property type="entry name" value="LysR_HTH_N"/>
</dbReference>
<gene>
    <name evidence="6" type="ORF">M0L44_21635</name>
</gene>
<dbReference type="Pfam" id="PF03466">
    <property type="entry name" value="LysR_substrate"/>
    <property type="match status" value="1"/>
</dbReference>
<name>A0ABT1BSU2_9BURK</name>
<protein>
    <submittedName>
        <fullName evidence="6">LysR family transcriptional regulator</fullName>
    </submittedName>
</protein>
<evidence type="ECO:0000256" key="4">
    <source>
        <dbReference type="ARBA" id="ARBA00023163"/>
    </source>
</evidence>
<dbReference type="InterPro" id="IPR036390">
    <property type="entry name" value="WH_DNA-bd_sf"/>
</dbReference>
<keyword evidence="4" id="KW-0804">Transcription</keyword>
<dbReference type="InterPro" id="IPR005119">
    <property type="entry name" value="LysR_subst-bd"/>
</dbReference>
<dbReference type="PANTHER" id="PTHR30537">
    <property type="entry name" value="HTH-TYPE TRANSCRIPTIONAL REGULATOR"/>
    <property type="match status" value="1"/>
</dbReference>
<evidence type="ECO:0000313" key="6">
    <source>
        <dbReference type="EMBL" id="MCO5979311.1"/>
    </source>
</evidence>
<keyword evidence="3" id="KW-0238">DNA-binding</keyword>
<evidence type="ECO:0000259" key="5">
    <source>
        <dbReference type="PROSITE" id="PS50931"/>
    </source>
</evidence>
<dbReference type="SUPFAM" id="SSF46785">
    <property type="entry name" value="Winged helix' DNA-binding domain"/>
    <property type="match status" value="1"/>
</dbReference>
<dbReference type="PANTHER" id="PTHR30537:SF5">
    <property type="entry name" value="HTH-TYPE TRANSCRIPTIONAL ACTIVATOR TTDR-RELATED"/>
    <property type="match status" value="1"/>
</dbReference>
<dbReference type="Pfam" id="PF00126">
    <property type="entry name" value="HTH_1"/>
    <property type="match status" value="1"/>
</dbReference>
<comment type="similarity">
    <text evidence="1">Belongs to the LysR transcriptional regulatory family.</text>
</comment>
<dbReference type="PROSITE" id="PS50931">
    <property type="entry name" value="HTH_LYSR"/>
    <property type="match status" value="1"/>
</dbReference>
<sequence length="310" mass="33812">MLRILCAAAESKSFKEAAQSLGVSPQTVTRAIRALETQVGEVLFHRSTRQCQITREGERWADLARRGLEGVDAFFIGAQEASSAQVEGVVRLTAPEPIGQGPLLGSLARLQTRHPGLRFELHLEDEDTDVVDERIDVGLRHGFIRDSRFVARRVAEVPFFIVAAPSLLDRIGAPQTLADIQAGPVLGTIDARTGKPWPWFLKQPAQWVPRHLAFASNSTQAECAAAVQGLGFAQLPGFVAAPHLMQGTLRALLPDLAPAPWPLSVYRPQRGPVSPRVRTVYDALIRDFSNPKHFPVEAPALTRAAPLAPE</sequence>
<dbReference type="InterPro" id="IPR036388">
    <property type="entry name" value="WH-like_DNA-bd_sf"/>
</dbReference>
<evidence type="ECO:0000256" key="2">
    <source>
        <dbReference type="ARBA" id="ARBA00023015"/>
    </source>
</evidence>